<evidence type="ECO:0000259" key="2">
    <source>
        <dbReference type="Pfam" id="PF13478"/>
    </source>
</evidence>
<accession>A0ABP7JIB0</accession>
<dbReference type="Pfam" id="PF02625">
    <property type="entry name" value="XdhC_CoxI"/>
    <property type="match status" value="1"/>
</dbReference>
<dbReference type="InterPro" id="IPR052698">
    <property type="entry name" value="MoCofactor_Util/Proc"/>
</dbReference>
<dbReference type="RefSeq" id="WP_344953313.1">
    <property type="nucleotide sequence ID" value="NZ_BAAAZR010000063.1"/>
</dbReference>
<dbReference type="PANTHER" id="PTHR30388">
    <property type="entry name" value="ALDEHYDE OXIDOREDUCTASE MOLYBDENUM COFACTOR ASSEMBLY PROTEIN"/>
    <property type="match status" value="1"/>
</dbReference>
<reference evidence="4" key="1">
    <citation type="journal article" date="2019" name="Int. J. Syst. Evol. Microbiol.">
        <title>The Global Catalogue of Microorganisms (GCM) 10K type strain sequencing project: providing services to taxonomists for standard genome sequencing and annotation.</title>
        <authorList>
            <consortium name="The Broad Institute Genomics Platform"/>
            <consortium name="The Broad Institute Genome Sequencing Center for Infectious Disease"/>
            <person name="Wu L."/>
            <person name="Ma J."/>
        </authorList>
    </citation>
    <scope>NUCLEOTIDE SEQUENCE [LARGE SCALE GENOMIC DNA]</scope>
    <source>
        <strain evidence="4">JCM 16908</strain>
    </source>
</reference>
<dbReference type="InterPro" id="IPR027051">
    <property type="entry name" value="XdhC_Rossmann_dom"/>
</dbReference>
<organism evidence="3 4">
    <name type="scientific">Sphaerisporangium flaviroseum</name>
    <dbReference type="NCBI Taxonomy" id="509199"/>
    <lineage>
        <taxon>Bacteria</taxon>
        <taxon>Bacillati</taxon>
        <taxon>Actinomycetota</taxon>
        <taxon>Actinomycetes</taxon>
        <taxon>Streptosporangiales</taxon>
        <taxon>Streptosporangiaceae</taxon>
        <taxon>Sphaerisporangium</taxon>
    </lineage>
</organism>
<dbReference type="EMBL" id="BAAAZR010000063">
    <property type="protein sequence ID" value="GAA3845718.1"/>
    <property type="molecule type" value="Genomic_DNA"/>
</dbReference>
<dbReference type="Proteomes" id="UP001500888">
    <property type="component" value="Unassembled WGS sequence"/>
</dbReference>
<protein>
    <submittedName>
        <fullName evidence="3">XdhC family protein</fullName>
    </submittedName>
</protein>
<dbReference type="Pfam" id="PF13478">
    <property type="entry name" value="XdhC_C"/>
    <property type="match status" value="1"/>
</dbReference>
<evidence type="ECO:0000313" key="4">
    <source>
        <dbReference type="Proteomes" id="UP001500888"/>
    </source>
</evidence>
<gene>
    <name evidence="3" type="ORF">GCM10022226_81360</name>
</gene>
<feature type="domain" description="XdhC Rossmann" evidence="2">
    <location>
        <begin position="118"/>
        <end position="230"/>
    </location>
</feature>
<sequence>MVSGIPARMRELVADRVPFVHAVVVRAQFPTSVSAGDDAIILPDGSIEGFVGGQCAENSVRTAALGALEDGHTVLLRVLPEGEREFPASPGAQVVVNPCLSGGALEIFLHPLLPPPVIWVVGDSPIAEALAGLAGHLDLAVRRGSDAEGPVGVTAAIVSSHGRGEAAAIRAALDAGVGFIGLVAGRRRGTAVLAQMDLTEAERRRIHSPAGLEIGARTASEIALSILAQIVAAIRTEELTAAAAAWRPGTAAGAGAQVVDPVCGMTVTVSPDTPHLLVDGEDVWFCGPGCRQRHAGAGGRKDR</sequence>
<dbReference type="InterPro" id="IPR003777">
    <property type="entry name" value="XdhC_CoxI"/>
</dbReference>
<feature type="domain" description="XdhC- CoxI" evidence="1">
    <location>
        <begin position="13"/>
        <end position="77"/>
    </location>
</feature>
<dbReference type="PANTHER" id="PTHR30388:SF4">
    <property type="entry name" value="MOLYBDENUM COFACTOR INSERTION CHAPERONE PAOD"/>
    <property type="match status" value="1"/>
</dbReference>
<comment type="caution">
    <text evidence="3">The sequence shown here is derived from an EMBL/GenBank/DDBJ whole genome shotgun (WGS) entry which is preliminary data.</text>
</comment>
<evidence type="ECO:0000313" key="3">
    <source>
        <dbReference type="EMBL" id="GAA3845718.1"/>
    </source>
</evidence>
<proteinExistence type="predicted"/>
<keyword evidence="4" id="KW-1185">Reference proteome</keyword>
<dbReference type="Gene3D" id="3.40.50.720">
    <property type="entry name" value="NAD(P)-binding Rossmann-like Domain"/>
    <property type="match status" value="1"/>
</dbReference>
<name>A0ABP7JIB0_9ACTN</name>
<evidence type="ECO:0000259" key="1">
    <source>
        <dbReference type="Pfam" id="PF02625"/>
    </source>
</evidence>